<protein>
    <submittedName>
        <fullName evidence="1">Uncharacterized protein</fullName>
    </submittedName>
</protein>
<evidence type="ECO:0000313" key="2">
    <source>
        <dbReference type="Proteomes" id="UP000008311"/>
    </source>
</evidence>
<reference evidence="2" key="1">
    <citation type="journal article" date="2010" name="Nat. Biotechnol.">
        <title>Draft genome sequence of the oilseed species Ricinus communis.</title>
        <authorList>
            <person name="Chan A.P."/>
            <person name="Crabtree J."/>
            <person name="Zhao Q."/>
            <person name="Lorenzi H."/>
            <person name="Orvis J."/>
            <person name="Puiu D."/>
            <person name="Melake-Berhan A."/>
            <person name="Jones K.M."/>
            <person name="Redman J."/>
            <person name="Chen G."/>
            <person name="Cahoon E.B."/>
            <person name="Gedil M."/>
            <person name="Stanke M."/>
            <person name="Haas B.J."/>
            <person name="Wortman J.R."/>
            <person name="Fraser-Liggett C.M."/>
            <person name="Ravel J."/>
            <person name="Rabinowicz P.D."/>
        </authorList>
    </citation>
    <scope>NUCLEOTIDE SEQUENCE [LARGE SCALE GENOMIC DNA]</scope>
    <source>
        <strain evidence="2">cv. Hale</strain>
    </source>
</reference>
<evidence type="ECO:0000313" key="1">
    <source>
        <dbReference type="EMBL" id="EEF44145.1"/>
    </source>
</evidence>
<sequence length="53" mass="5776">MSETGSLLDGVQLAETLGESFPTIFENGLVIHKDKESFLYVLLPALKPGERLA</sequence>
<name>B9RWZ0_RICCO</name>
<dbReference type="InParanoid" id="B9RWZ0"/>
<dbReference type="EMBL" id="EQ973825">
    <property type="protein sequence ID" value="EEF44145.1"/>
    <property type="molecule type" value="Genomic_DNA"/>
</dbReference>
<organism evidence="1 2">
    <name type="scientific">Ricinus communis</name>
    <name type="common">Castor bean</name>
    <dbReference type="NCBI Taxonomy" id="3988"/>
    <lineage>
        <taxon>Eukaryota</taxon>
        <taxon>Viridiplantae</taxon>
        <taxon>Streptophyta</taxon>
        <taxon>Embryophyta</taxon>
        <taxon>Tracheophyta</taxon>
        <taxon>Spermatophyta</taxon>
        <taxon>Magnoliopsida</taxon>
        <taxon>eudicotyledons</taxon>
        <taxon>Gunneridae</taxon>
        <taxon>Pentapetalae</taxon>
        <taxon>rosids</taxon>
        <taxon>fabids</taxon>
        <taxon>Malpighiales</taxon>
        <taxon>Euphorbiaceae</taxon>
        <taxon>Acalyphoideae</taxon>
        <taxon>Acalypheae</taxon>
        <taxon>Ricinus</taxon>
    </lineage>
</organism>
<keyword evidence="2" id="KW-1185">Reference proteome</keyword>
<gene>
    <name evidence="1" type="ORF">RCOM_1707390</name>
</gene>
<accession>B9RWZ0</accession>
<proteinExistence type="predicted"/>
<dbReference type="Proteomes" id="UP000008311">
    <property type="component" value="Unassembled WGS sequence"/>
</dbReference>
<dbReference type="AlphaFoldDB" id="B9RWZ0"/>